<comment type="caution">
    <text evidence="1">The sequence shown here is derived from an EMBL/GenBank/DDBJ whole genome shotgun (WGS) entry which is preliminary data.</text>
</comment>
<reference evidence="1" key="1">
    <citation type="journal article" date="2022" name="Plant J.">
        <title>Strategies of tolerance reflected in two North American maple genomes.</title>
        <authorList>
            <person name="McEvoy S.L."/>
            <person name="Sezen U.U."/>
            <person name="Trouern-Trend A."/>
            <person name="McMahon S.M."/>
            <person name="Schaberg P.G."/>
            <person name="Yang J."/>
            <person name="Wegrzyn J.L."/>
            <person name="Swenson N.G."/>
        </authorList>
    </citation>
    <scope>NUCLEOTIDE SEQUENCE</scope>
    <source>
        <strain evidence="1">91603</strain>
    </source>
</reference>
<reference evidence="1" key="2">
    <citation type="submission" date="2023-02" db="EMBL/GenBank/DDBJ databases">
        <authorList>
            <person name="Swenson N.G."/>
            <person name="Wegrzyn J.L."/>
            <person name="Mcevoy S.L."/>
        </authorList>
    </citation>
    <scope>NUCLEOTIDE SEQUENCE</scope>
    <source>
        <strain evidence="1">91603</strain>
        <tissue evidence="1">Leaf</tissue>
    </source>
</reference>
<proteinExistence type="predicted"/>
<gene>
    <name evidence="1" type="ORF">LWI28_009518</name>
</gene>
<evidence type="ECO:0000313" key="1">
    <source>
        <dbReference type="EMBL" id="KAI9200532.1"/>
    </source>
</evidence>
<evidence type="ECO:0000313" key="2">
    <source>
        <dbReference type="Proteomes" id="UP001064489"/>
    </source>
</evidence>
<dbReference type="Proteomes" id="UP001064489">
    <property type="component" value="Chromosome 9"/>
</dbReference>
<dbReference type="AlphaFoldDB" id="A0AAD5P5S6"/>
<organism evidence="1 2">
    <name type="scientific">Acer negundo</name>
    <name type="common">Box elder</name>
    <dbReference type="NCBI Taxonomy" id="4023"/>
    <lineage>
        <taxon>Eukaryota</taxon>
        <taxon>Viridiplantae</taxon>
        <taxon>Streptophyta</taxon>
        <taxon>Embryophyta</taxon>
        <taxon>Tracheophyta</taxon>
        <taxon>Spermatophyta</taxon>
        <taxon>Magnoliopsida</taxon>
        <taxon>eudicotyledons</taxon>
        <taxon>Gunneridae</taxon>
        <taxon>Pentapetalae</taxon>
        <taxon>rosids</taxon>
        <taxon>malvids</taxon>
        <taxon>Sapindales</taxon>
        <taxon>Sapindaceae</taxon>
        <taxon>Hippocastanoideae</taxon>
        <taxon>Acereae</taxon>
        <taxon>Acer</taxon>
    </lineage>
</organism>
<sequence length="273" mass="29554">MEAVKVFIDLLCLEGLLGLRKEATMNHQEESLNINVRYNWLPNKEVWGDSLWNGNVGDKRVMVEGVNAKESSKLRVFSLGMGNRVKTLMDKSGVIVGEANGKVEASCLDKRDHDKPMVRKLGSSALIVSNDVFKIEKGRVVKAIGGRGASAKIHDRGIAESREGCGSVCKAILRGSGLDGESLGSYVGKCFECSVIGLESKKSNSKSIRVFGSNDGISRRVVVSGDQTVYINFEKDKGSIGSGLCLVGGDLSGPTIDLYVDLGDFKLFFELER</sequence>
<keyword evidence="2" id="KW-1185">Reference proteome</keyword>
<protein>
    <submittedName>
        <fullName evidence="1">Uncharacterized protein</fullName>
    </submittedName>
</protein>
<accession>A0AAD5P5S6</accession>
<name>A0AAD5P5S6_ACENE</name>
<dbReference type="EMBL" id="JAJSOW010000001">
    <property type="protein sequence ID" value="KAI9200532.1"/>
    <property type="molecule type" value="Genomic_DNA"/>
</dbReference>